<name>A0A9P7G786_9AGAR</name>
<gene>
    <name evidence="4" type="ORF">DXG03_003772</name>
</gene>
<sequence>MPRENLELDDPVEQEEDIGEASPYLSIHILTPTSSTSSSTEGSITSLTPTRPTFPRAVNVPHIQPSLSRKKSLGQLTLPSTPSLPKLTRPAPLTRSLTLPRVFQVEGKPRRRQAELDQLGITPENVEKLRRWIIGIAIVDFDVDDGPVVDGIFPPSILLPAEAENLAFSSFPDSLQFDQGSQCHSFRVREHMGTMRTEKRPPTTDGFIYGFSHFTQKRVSTSKRGYEQRSVVILTQHPFPAFFSLLISIFGPLFQQHDLPMLEAACQNIATWRDPTPGETLELGFLGSVLNLVVPLTIDEQQFTPPTAVGKYDPRRYIAASAPALLPPPLLLFEAALSQLWSLWECLVLCEPILVFGESPAQTSQAIWWLRDLLRPDRVLLRRLETALYGDERQSTYCWRLRSTMLTECPELDASLALRRHFHSRTTEIITPLARYLNTLIPTPTEVARSSAHTLRLKPFSSANFFASLKAHGSTLPFRSTSKRTEFYERLLKTPGFGLWLAQQEHIVEGVLKEKRIL</sequence>
<feature type="compositionally biased region" description="Acidic residues" evidence="2">
    <location>
        <begin position="7"/>
        <end position="19"/>
    </location>
</feature>
<dbReference type="Proteomes" id="UP000775547">
    <property type="component" value="Unassembled WGS sequence"/>
</dbReference>
<feature type="domain" description="UDENN" evidence="3">
    <location>
        <begin position="134"/>
        <end position="502"/>
    </location>
</feature>
<comment type="caution">
    <text evidence="4">The sequence shown here is derived from an EMBL/GenBank/DDBJ whole genome shotgun (WGS) entry which is preliminary data.</text>
</comment>
<feature type="compositionally biased region" description="Low complexity" evidence="2">
    <location>
        <begin position="25"/>
        <end position="48"/>
    </location>
</feature>
<dbReference type="GO" id="GO:0005085">
    <property type="term" value="F:guanyl-nucleotide exchange factor activity"/>
    <property type="evidence" value="ECO:0007669"/>
    <property type="project" value="InterPro"/>
</dbReference>
<dbReference type="InterPro" id="IPR037516">
    <property type="entry name" value="Tripartite_DENN"/>
</dbReference>
<evidence type="ECO:0000256" key="2">
    <source>
        <dbReference type="SAM" id="MobiDB-lite"/>
    </source>
</evidence>
<dbReference type="GO" id="GO:0055037">
    <property type="term" value="C:recycling endosome"/>
    <property type="evidence" value="ECO:0007669"/>
    <property type="project" value="TreeGrafter"/>
</dbReference>
<evidence type="ECO:0000313" key="4">
    <source>
        <dbReference type="EMBL" id="KAG5642025.1"/>
    </source>
</evidence>
<dbReference type="EMBL" id="JABCKV010000223">
    <property type="protein sequence ID" value="KAG5642025.1"/>
    <property type="molecule type" value="Genomic_DNA"/>
</dbReference>
<dbReference type="OrthoDB" id="10265409at2759"/>
<dbReference type="PANTHER" id="PTHR13677">
    <property type="entry name" value="LD41638P"/>
    <property type="match status" value="1"/>
</dbReference>
<dbReference type="InterPro" id="IPR024224">
    <property type="entry name" value="DENND6"/>
</dbReference>
<evidence type="ECO:0000256" key="1">
    <source>
        <dbReference type="ARBA" id="ARBA00007159"/>
    </source>
</evidence>
<proteinExistence type="inferred from homology"/>
<organism evidence="4 5">
    <name type="scientific">Asterophora parasitica</name>
    <dbReference type="NCBI Taxonomy" id="117018"/>
    <lineage>
        <taxon>Eukaryota</taxon>
        <taxon>Fungi</taxon>
        <taxon>Dikarya</taxon>
        <taxon>Basidiomycota</taxon>
        <taxon>Agaricomycotina</taxon>
        <taxon>Agaricomycetes</taxon>
        <taxon>Agaricomycetidae</taxon>
        <taxon>Agaricales</taxon>
        <taxon>Tricholomatineae</taxon>
        <taxon>Lyophyllaceae</taxon>
        <taxon>Asterophora</taxon>
    </lineage>
</organism>
<evidence type="ECO:0000313" key="5">
    <source>
        <dbReference type="Proteomes" id="UP000775547"/>
    </source>
</evidence>
<evidence type="ECO:0000259" key="3">
    <source>
        <dbReference type="PROSITE" id="PS50211"/>
    </source>
</evidence>
<dbReference type="PROSITE" id="PS50211">
    <property type="entry name" value="DENN"/>
    <property type="match status" value="1"/>
</dbReference>
<feature type="region of interest" description="Disordered" evidence="2">
    <location>
        <begin position="1"/>
        <end position="91"/>
    </location>
</feature>
<reference evidence="4" key="2">
    <citation type="submission" date="2021-10" db="EMBL/GenBank/DDBJ databases">
        <title>Phylogenomics reveals ancestral predisposition of the termite-cultivated fungus Termitomyces towards a domesticated lifestyle.</title>
        <authorList>
            <person name="Auxier B."/>
            <person name="Grum-Grzhimaylo A."/>
            <person name="Cardenas M.E."/>
            <person name="Lodge J.D."/>
            <person name="Laessoe T."/>
            <person name="Pedersen O."/>
            <person name="Smith M.E."/>
            <person name="Kuyper T.W."/>
            <person name="Franco-Molano E.A."/>
            <person name="Baroni T.J."/>
            <person name="Aanen D.K."/>
        </authorList>
    </citation>
    <scope>NUCLEOTIDE SEQUENCE</scope>
    <source>
        <strain evidence="4">AP01</strain>
        <tissue evidence="4">Mycelium</tissue>
    </source>
</reference>
<protein>
    <recommendedName>
        <fullName evidence="3">UDENN domain-containing protein</fullName>
    </recommendedName>
</protein>
<dbReference type="PANTHER" id="PTHR13677:SF0">
    <property type="entry name" value="LD41638P"/>
    <property type="match status" value="1"/>
</dbReference>
<keyword evidence="5" id="KW-1185">Reference proteome</keyword>
<accession>A0A9P7G786</accession>
<reference evidence="4" key="1">
    <citation type="submission" date="2020-07" db="EMBL/GenBank/DDBJ databases">
        <authorList>
            <person name="Nieuwenhuis M."/>
            <person name="Van De Peppel L.J.J."/>
        </authorList>
    </citation>
    <scope>NUCLEOTIDE SEQUENCE</scope>
    <source>
        <strain evidence="4">AP01</strain>
        <tissue evidence="4">Mycelium</tissue>
    </source>
</reference>
<comment type="similarity">
    <text evidence="1">Belongs to the DENND6 family.</text>
</comment>
<dbReference type="AlphaFoldDB" id="A0A9P7G786"/>
<feature type="compositionally biased region" description="Low complexity" evidence="2">
    <location>
        <begin position="73"/>
        <end position="88"/>
    </location>
</feature>